<evidence type="ECO:0000313" key="8">
    <source>
        <dbReference type="EMBL" id="MDV2620554.1"/>
    </source>
</evidence>
<evidence type="ECO:0000256" key="2">
    <source>
        <dbReference type="ARBA" id="ARBA00007441"/>
    </source>
</evidence>
<dbReference type="Pfam" id="PF00155">
    <property type="entry name" value="Aminotran_1_2"/>
    <property type="match status" value="1"/>
</dbReference>
<evidence type="ECO:0000256" key="1">
    <source>
        <dbReference type="ARBA" id="ARBA00001933"/>
    </source>
</evidence>
<dbReference type="GO" id="GO:0030170">
    <property type="term" value="F:pyridoxal phosphate binding"/>
    <property type="evidence" value="ECO:0007669"/>
    <property type="project" value="InterPro"/>
</dbReference>
<dbReference type="EC" id="2.6.1.-" evidence="6"/>
<evidence type="ECO:0000256" key="6">
    <source>
        <dbReference type="RuleBase" id="RU000481"/>
    </source>
</evidence>
<keyword evidence="4 6" id="KW-0808">Transferase</keyword>
<dbReference type="Proteomes" id="UP001280897">
    <property type="component" value="Unassembled WGS sequence"/>
</dbReference>
<dbReference type="AlphaFoldDB" id="A0AAN5Y7Y8"/>
<comment type="cofactor">
    <cofactor evidence="1 6">
        <name>pyridoxal 5'-phosphate</name>
        <dbReference type="ChEBI" id="CHEBI:597326"/>
    </cofactor>
</comment>
<dbReference type="PRINTS" id="PR00753">
    <property type="entry name" value="ACCSYNTHASE"/>
</dbReference>
<evidence type="ECO:0000256" key="5">
    <source>
        <dbReference type="ARBA" id="ARBA00022898"/>
    </source>
</evidence>
<sequence length="394" mass="43831">MSDKVNALLERIKPSVKNTQMAQVFKYNEEISKIPGVIKLTLGEPDFNTPEHVKEAGVQAIRDNKSHYTATAGDPKVRQAAAQYLKQKYDQDYDPENELVITAGVTGGMYATLTSIVSEGDEVLIPTPIFPLYFPIVKTNQGKIVYMNTAENNFLLSPEQLENTLQAHPRAKAIILNFPSNPTGMTYTKEQLTALADILRKYDIFVISDEIYSDLIFDQKHYSISHLLPDQTIVLNGLSKSHAMTGWRVGIIAGPAPLVEQIEKIHELSVTSITTVAQYAALEAFQNGLNDSEPMRVEYKKRRDYLHDALVKLGIECSKPQGTFYLMAKIPGDLEQDDFKFSMQLAKEAKVAVIPGSSFGPGGEGYVRFSYAASMDDLTNAIARIEKFLKAKRA</sequence>
<dbReference type="Gene3D" id="3.90.1150.10">
    <property type="entry name" value="Aspartate Aminotransferase, domain 1"/>
    <property type="match status" value="1"/>
</dbReference>
<dbReference type="InterPro" id="IPR015421">
    <property type="entry name" value="PyrdxlP-dep_Trfase_major"/>
</dbReference>
<dbReference type="PANTHER" id="PTHR46383:SF4">
    <property type="entry name" value="AMINOTRANSFERASE"/>
    <property type="match status" value="1"/>
</dbReference>
<evidence type="ECO:0000313" key="9">
    <source>
        <dbReference type="Proteomes" id="UP001280897"/>
    </source>
</evidence>
<dbReference type="Gene3D" id="3.40.640.10">
    <property type="entry name" value="Type I PLP-dependent aspartate aminotransferase-like (Major domain)"/>
    <property type="match status" value="1"/>
</dbReference>
<dbReference type="PANTHER" id="PTHR46383">
    <property type="entry name" value="ASPARTATE AMINOTRANSFERASE"/>
    <property type="match status" value="1"/>
</dbReference>
<dbReference type="GO" id="GO:0008483">
    <property type="term" value="F:transaminase activity"/>
    <property type="evidence" value="ECO:0007669"/>
    <property type="project" value="UniProtKB-KW"/>
</dbReference>
<reference evidence="8" key="1">
    <citation type="journal article" date="2023" name="PeerJ">
        <title>Selection and evaluation of lactic acid bacteria from chicken feces in Thailand as potential probiotics.</title>
        <authorList>
            <person name="Khurajog B."/>
            <person name="Disastra Y."/>
            <person name="Lawwyne L.D."/>
            <person name="Sirichokchatchawan W."/>
            <person name="Niyomtham W."/>
            <person name="Yindee J."/>
            <person name="Hampson D.J."/>
            <person name="Prapasarakul N."/>
        </authorList>
    </citation>
    <scope>NUCLEOTIDE SEQUENCE</scope>
    <source>
        <strain evidence="8">BF9</strain>
    </source>
</reference>
<dbReference type="InterPro" id="IPR004839">
    <property type="entry name" value="Aminotransferase_I/II_large"/>
</dbReference>
<protein>
    <recommendedName>
        <fullName evidence="6">Aminotransferase</fullName>
        <ecNumber evidence="6">2.6.1.-</ecNumber>
    </recommendedName>
</protein>
<dbReference type="SUPFAM" id="SSF53383">
    <property type="entry name" value="PLP-dependent transferases"/>
    <property type="match status" value="1"/>
</dbReference>
<accession>A0AAN5Y7Y8</accession>
<reference evidence="8" key="2">
    <citation type="submission" date="2023-10" db="EMBL/GenBank/DDBJ databases">
        <authorList>
            <person name="Khurajog B."/>
        </authorList>
    </citation>
    <scope>NUCLEOTIDE SEQUENCE</scope>
    <source>
        <strain evidence="8">BF9</strain>
    </source>
</reference>
<organism evidence="8 9">
    <name type="scientific">Pediococcus acidilactici</name>
    <dbReference type="NCBI Taxonomy" id="1254"/>
    <lineage>
        <taxon>Bacteria</taxon>
        <taxon>Bacillati</taxon>
        <taxon>Bacillota</taxon>
        <taxon>Bacilli</taxon>
        <taxon>Lactobacillales</taxon>
        <taxon>Lactobacillaceae</taxon>
        <taxon>Pediococcus</taxon>
        <taxon>Pediococcus acidilactici group</taxon>
    </lineage>
</organism>
<dbReference type="EMBL" id="JAWJAV010000001">
    <property type="protein sequence ID" value="MDV2620554.1"/>
    <property type="molecule type" value="Genomic_DNA"/>
</dbReference>
<evidence type="ECO:0000256" key="4">
    <source>
        <dbReference type="ARBA" id="ARBA00022679"/>
    </source>
</evidence>
<dbReference type="PROSITE" id="PS00105">
    <property type="entry name" value="AA_TRANSFER_CLASS_1"/>
    <property type="match status" value="1"/>
</dbReference>
<dbReference type="CDD" id="cd00609">
    <property type="entry name" value="AAT_like"/>
    <property type="match status" value="1"/>
</dbReference>
<dbReference type="GO" id="GO:0006520">
    <property type="term" value="P:amino acid metabolic process"/>
    <property type="evidence" value="ECO:0007669"/>
    <property type="project" value="InterPro"/>
</dbReference>
<dbReference type="RefSeq" id="WP_065124172.1">
    <property type="nucleotide sequence ID" value="NZ_CAKMBA010000001.1"/>
</dbReference>
<dbReference type="InterPro" id="IPR015422">
    <property type="entry name" value="PyrdxlP-dep_Trfase_small"/>
</dbReference>
<dbReference type="InterPro" id="IPR015424">
    <property type="entry name" value="PyrdxlP-dep_Trfase"/>
</dbReference>
<dbReference type="FunFam" id="3.40.640.10:FF:000033">
    <property type="entry name" value="Aspartate aminotransferase"/>
    <property type="match status" value="1"/>
</dbReference>
<dbReference type="InterPro" id="IPR050596">
    <property type="entry name" value="AspAT/PAT-like"/>
</dbReference>
<keyword evidence="5" id="KW-0663">Pyridoxal phosphate</keyword>
<gene>
    <name evidence="8" type="ORF">R0G89_02225</name>
</gene>
<evidence type="ECO:0000259" key="7">
    <source>
        <dbReference type="Pfam" id="PF00155"/>
    </source>
</evidence>
<dbReference type="InterPro" id="IPR004838">
    <property type="entry name" value="NHTrfase_class1_PyrdxlP-BS"/>
</dbReference>
<comment type="caution">
    <text evidence="8">The sequence shown here is derived from an EMBL/GenBank/DDBJ whole genome shotgun (WGS) entry which is preliminary data.</text>
</comment>
<keyword evidence="3 6" id="KW-0032">Aminotransferase</keyword>
<evidence type="ECO:0000256" key="3">
    <source>
        <dbReference type="ARBA" id="ARBA00022576"/>
    </source>
</evidence>
<name>A0AAN5Y7Y8_PEDAC</name>
<comment type="similarity">
    <text evidence="2 6">Belongs to the class-I pyridoxal-phosphate-dependent aminotransferase family.</text>
</comment>
<proteinExistence type="inferred from homology"/>
<feature type="domain" description="Aminotransferase class I/classII large" evidence="7">
    <location>
        <begin position="36"/>
        <end position="385"/>
    </location>
</feature>
<dbReference type="GeneID" id="57366049"/>
<dbReference type="KEGG" id="paci:A4V11_02460"/>